<dbReference type="GeneID" id="85016844"/>
<dbReference type="InterPro" id="IPR011335">
    <property type="entry name" value="Restrct_endonuc-II-like"/>
</dbReference>
<dbReference type="PANTHER" id="PTHR36558:SF1">
    <property type="entry name" value="RESTRICTION ENDONUCLEASE DOMAIN-CONTAINING PROTEIN-RELATED"/>
    <property type="match status" value="1"/>
</dbReference>
<keyword evidence="2" id="KW-0378">Hydrolase</keyword>
<evidence type="ECO:0000259" key="1">
    <source>
        <dbReference type="Pfam" id="PF05685"/>
    </source>
</evidence>
<keyword evidence="2" id="KW-0540">Nuclease</keyword>
<gene>
    <name evidence="2" type="ORF">SAMN05444420_103226</name>
</gene>
<organism evidence="2 3">
    <name type="scientific">Capnocytophaga granulosa</name>
    <dbReference type="NCBI Taxonomy" id="45242"/>
    <lineage>
        <taxon>Bacteria</taxon>
        <taxon>Pseudomonadati</taxon>
        <taxon>Bacteroidota</taxon>
        <taxon>Flavobacteriia</taxon>
        <taxon>Flavobacteriales</taxon>
        <taxon>Flavobacteriaceae</taxon>
        <taxon>Capnocytophaga</taxon>
    </lineage>
</organism>
<dbReference type="CDD" id="cd06260">
    <property type="entry name" value="DUF820-like"/>
    <property type="match status" value="1"/>
</dbReference>
<evidence type="ECO:0000313" key="3">
    <source>
        <dbReference type="Proteomes" id="UP000182771"/>
    </source>
</evidence>
<dbReference type="Pfam" id="PF05685">
    <property type="entry name" value="Uma2"/>
    <property type="match status" value="1"/>
</dbReference>
<dbReference type="SUPFAM" id="SSF52980">
    <property type="entry name" value="Restriction endonuclease-like"/>
    <property type="match status" value="1"/>
</dbReference>
<dbReference type="Proteomes" id="UP000182771">
    <property type="component" value="Unassembled WGS sequence"/>
</dbReference>
<dbReference type="GO" id="GO:0004519">
    <property type="term" value="F:endonuclease activity"/>
    <property type="evidence" value="ECO:0007669"/>
    <property type="project" value="UniProtKB-KW"/>
</dbReference>
<reference evidence="2 3" key="1">
    <citation type="submission" date="2016-10" db="EMBL/GenBank/DDBJ databases">
        <authorList>
            <person name="Varghese N."/>
            <person name="Submissions S."/>
        </authorList>
    </citation>
    <scope>NUCLEOTIDE SEQUENCE [LARGE SCALE GENOMIC DNA]</scope>
    <source>
        <strain evidence="2 3">DSM 11449</strain>
    </source>
</reference>
<dbReference type="InterPro" id="IPR008538">
    <property type="entry name" value="Uma2"/>
</dbReference>
<dbReference type="AlphaFoldDB" id="A0A1H2VM29"/>
<accession>A0A1H2VM29</accession>
<comment type="caution">
    <text evidence="2">The sequence shown here is derived from an EMBL/GenBank/DDBJ whole genome shotgun (WGS) entry which is preliminary data.</text>
</comment>
<name>A0A1H2VM29_9FLAO</name>
<dbReference type="EMBL" id="FNND01000003">
    <property type="protein sequence ID" value="SDW69338.1"/>
    <property type="molecule type" value="Genomic_DNA"/>
</dbReference>
<keyword evidence="2" id="KW-0255">Endonuclease</keyword>
<sequence>MEITHINQLDPLGTYTYADYLLWKLKEKIQLFKGKIFAMSPAPARFHQEISTNLNELLIPFFKGQKCKIYSAPFDVFFKSADGKESVVQPDICVICDRQKLTQRGCEGAPNLIIEILSRGTQYNDTKLKFDLYQEQGVPEYWVVDPYYKTVQIYLYREGNYIALSPILETDEVQSVTYPDLRFPAHKIFEE</sequence>
<dbReference type="InterPro" id="IPR012296">
    <property type="entry name" value="Nuclease_put_TT1808"/>
</dbReference>
<keyword evidence="3" id="KW-1185">Reference proteome</keyword>
<dbReference type="OrthoDB" id="9808428at2"/>
<feature type="domain" description="Putative restriction endonuclease" evidence="1">
    <location>
        <begin position="19"/>
        <end position="175"/>
    </location>
</feature>
<proteinExistence type="predicted"/>
<protein>
    <submittedName>
        <fullName evidence="2">Endonuclease, Uma2 family (Restriction endonuclease fold)</fullName>
    </submittedName>
</protein>
<dbReference type="RefSeq" id="WP_016420581.1">
    <property type="nucleotide sequence ID" value="NZ_CALGWW010000024.1"/>
</dbReference>
<dbReference type="Gene3D" id="3.90.1570.10">
    <property type="entry name" value="tt1808, chain A"/>
    <property type="match status" value="1"/>
</dbReference>
<evidence type="ECO:0000313" key="2">
    <source>
        <dbReference type="EMBL" id="SDW69338.1"/>
    </source>
</evidence>
<dbReference type="PANTHER" id="PTHR36558">
    <property type="entry name" value="GLR1098 PROTEIN"/>
    <property type="match status" value="1"/>
</dbReference>